<accession>A0AAN9QJ64</accession>
<evidence type="ECO:0000313" key="2">
    <source>
        <dbReference type="Proteomes" id="UP001367508"/>
    </source>
</evidence>
<organism evidence="1 2">
    <name type="scientific">Canavalia gladiata</name>
    <name type="common">Sword bean</name>
    <name type="synonym">Dolichos gladiatus</name>
    <dbReference type="NCBI Taxonomy" id="3824"/>
    <lineage>
        <taxon>Eukaryota</taxon>
        <taxon>Viridiplantae</taxon>
        <taxon>Streptophyta</taxon>
        <taxon>Embryophyta</taxon>
        <taxon>Tracheophyta</taxon>
        <taxon>Spermatophyta</taxon>
        <taxon>Magnoliopsida</taxon>
        <taxon>eudicotyledons</taxon>
        <taxon>Gunneridae</taxon>
        <taxon>Pentapetalae</taxon>
        <taxon>rosids</taxon>
        <taxon>fabids</taxon>
        <taxon>Fabales</taxon>
        <taxon>Fabaceae</taxon>
        <taxon>Papilionoideae</taxon>
        <taxon>50 kb inversion clade</taxon>
        <taxon>NPAAA clade</taxon>
        <taxon>indigoferoid/millettioid clade</taxon>
        <taxon>Phaseoleae</taxon>
        <taxon>Canavalia</taxon>
    </lineage>
</organism>
<protein>
    <submittedName>
        <fullName evidence="1">Uncharacterized protein</fullName>
    </submittedName>
</protein>
<dbReference type="EMBL" id="JAYMYQ010000004">
    <property type="protein sequence ID" value="KAK7336666.1"/>
    <property type="molecule type" value="Genomic_DNA"/>
</dbReference>
<gene>
    <name evidence="1" type="ORF">VNO77_17212</name>
</gene>
<sequence>MNCWCEQTHWAPFPKNGHWTTLLSWQRIVRNETRQQRRRTQIFLFFFQKNKHKRNRAQYKKILRFQRRRRTTANNVGGQHPYRYQQDTLFCSISIVGDVACHKLKSSCS</sequence>
<evidence type="ECO:0000313" key="1">
    <source>
        <dbReference type="EMBL" id="KAK7336666.1"/>
    </source>
</evidence>
<proteinExistence type="predicted"/>
<name>A0AAN9QJ64_CANGL</name>
<dbReference type="Proteomes" id="UP001367508">
    <property type="component" value="Unassembled WGS sequence"/>
</dbReference>
<dbReference type="AlphaFoldDB" id="A0AAN9QJ64"/>
<keyword evidence="2" id="KW-1185">Reference proteome</keyword>
<reference evidence="1 2" key="1">
    <citation type="submission" date="2024-01" db="EMBL/GenBank/DDBJ databases">
        <title>The genomes of 5 underutilized Papilionoideae crops provide insights into root nodulation and disease resistanc.</title>
        <authorList>
            <person name="Jiang F."/>
        </authorList>
    </citation>
    <scope>NUCLEOTIDE SEQUENCE [LARGE SCALE GENOMIC DNA]</scope>
    <source>
        <strain evidence="1">LVBAO_FW01</strain>
        <tissue evidence="1">Leaves</tissue>
    </source>
</reference>
<comment type="caution">
    <text evidence="1">The sequence shown here is derived from an EMBL/GenBank/DDBJ whole genome shotgun (WGS) entry which is preliminary data.</text>
</comment>